<proteinExistence type="predicted"/>
<feature type="domain" description="MYND-type" evidence="5">
    <location>
        <begin position="73"/>
        <end position="113"/>
    </location>
</feature>
<evidence type="ECO:0000259" key="5">
    <source>
        <dbReference type="PROSITE" id="PS50865"/>
    </source>
</evidence>
<evidence type="ECO:0000256" key="3">
    <source>
        <dbReference type="ARBA" id="ARBA00022833"/>
    </source>
</evidence>
<evidence type="ECO:0000256" key="2">
    <source>
        <dbReference type="ARBA" id="ARBA00022771"/>
    </source>
</evidence>
<keyword evidence="3" id="KW-0862">Zinc</keyword>
<dbReference type="GO" id="GO:0008270">
    <property type="term" value="F:zinc ion binding"/>
    <property type="evidence" value="ECO:0007669"/>
    <property type="project" value="UniProtKB-KW"/>
</dbReference>
<dbReference type="AlphaFoldDB" id="A0A4Y7SR94"/>
<dbReference type="PROSITE" id="PS50865">
    <property type="entry name" value="ZF_MYND_2"/>
    <property type="match status" value="1"/>
</dbReference>
<comment type="caution">
    <text evidence="6">The sequence shown here is derived from an EMBL/GenBank/DDBJ whole genome shotgun (WGS) entry which is preliminary data.</text>
</comment>
<evidence type="ECO:0000256" key="1">
    <source>
        <dbReference type="ARBA" id="ARBA00022723"/>
    </source>
</evidence>
<keyword evidence="1" id="KW-0479">Metal-binding</keyword>
<dbReference type="InterPro" id="IPR002893">
    <property type="entry name" value="Znf_MYND"/>
</dbReference>
<evidence type="ECO:0000313" key="7">
    <source>
        <dbReference type="Proteomes" id="UP000298030"/>
    </source>
</evidence>
<evidence type="ECO:0000313" key="6">
    <source>
        <dbReference type="EMBL" id="TEB24312.1"/>
    </source>
</evidence>
<dbReference type="Proteomes" id="UP000298030">
    <property type="component" value="Unassembled WGS sequence"/>
</dbReference>
<gene>
    <name evidence="6" type="ORF">FA13DRAFT_1325247</name>
</gene>
<organism evidence="6 7">
    <name type="scientific">Coprinellus micaceus</name>
    <name type="common">Glistening ink-cap mushroom</name>
    <name type="synonym">Coprinus micaceus</name>
    <dbReference type="NCBI Taxonomy" id="71717"/>
    <lineage>
        <taxon>Eukaryota</taxon>
        <taxon>Fungi</taxon>
        <taxon>Dikarya</taxon>
        <taxon>Basidiomycota</taxon>
        <taxon>Agaricomycotina</taxon>
        <taxon>Agaricomycetes</taxon>
        <taxon>Agaricomycetidae</taxon>
        <taxon>Agaricales</taxon>
        <taxon>Agaricineae</taxon>
        <taxon>Psathyrellaceae</taxon>
        <taxon>Coprinellus</taxon>
    </lineage>
</organism>
<keyword evidence="2 4" id="KW-0863">Zinc-finger</keyword>
<reference evidence="6 7" key="1">
    <citation type="journal article" date="2019" name="Nat. Ecol. Evol.">
        <title>Megaphylogeny resolves global patterns of mushroom evolution.</title>
        <authorList>
            <person name="Varga T."/>
            <person name="Krizsan K."/>
            <person name="Foldi C."/>
            <person name="Dima B."/>
            <person name="Sanchez-Garcia M."/>
            <person name="Sanchez-Ramirez S."/>
            <person name="Szollosi G.J."/>
            <person name="Szarkandi J.G."/>
            <person name="Papp V."/>
            <person name="Albert L."/>
            <person name="Andreopoulos W."/>
            <person name="Angelini C."/>
            <person name="Antonin V."/>
            <person name="Barry K.W."/>
            <person name="Bougher N.L."/>
            <person name="Buchanan P."/>
            <person name="Buyck B."/>
            <person name="Bense V."/>
            <person name="Catcheside P."/>
            <person name="Chovatia M."/>
            <person name="Cooper J."/>
            <person name="Damon W."/>
            <person name="Desjardin D."/>
            <person name="Finy P."/>
            <person name="Geml J."/>
            <person name="Haridas S."/>
            <person name="Hughes K."/>
            <person name="Justo A."/>
            <person name="Karasinski D."/>
            <person name="Kautmanova I."/>
            <person name="Kiss B."/>
            <person name="Kocsube S."/>
            <person name="Kotiranta H."/>
            <person name="LaButti K.M."/>
            <person name="Lechner B.E."/>
            <person name="Liimatainen K."/>
            <person name="Lipzen A."/>
            <person name="Lukacs Z."/>
            <person name="Mihaltcheva S."/>
            <person name="Morgado L.N."/>
            <person name="Niskanen T."/>
            <person name="Noordeloos M.E."/>
            <person name="Ohm R.A."/>
            <person name="Ortiz-Santana B."/>
            <person name="Ovrebo C."/>
            <person name="Racz N."/>
            <person name="Riley R."/>
            <person name="Savchenko A."/>
            <person name="Shiryaev A."/>
            <person name="Soop K."/>
            <person name="Spirin V."/>
            <person name="Szebenyi C."/>
            <person name="Tomsovsky M."/>
            <person name="Tulloss R.E."/>
            <person name="Uehling J."/>
            <person name="Grigoriev I.V."/>
            <person name="Vagvolgyi C."/>
            <person name="Papp T."/>
            <person name="Martin F.M."/>
            <person name="Miettinen O."/>
            <person name="Hibbett D.S."/>
            <person name="Nagy L.G."/>
        </authorList>
    </citation>
    <scope>NUCLEOTIDE SEQUENCE [LARGE SCALE GENOMIC DNA]</scope>
    <source>
        <strain evidence="6 7">FP101781</strain>
    </source>
</reference>
<sequence length="277" mass="31299">MAMGTYTTYPAVLAALFQNNDKEHLMTAAIKAPEVGAHWGTFWLRTVARVNILAEFRVVQGLVTFNICDNLSCDGSKRTSDDRSMQCGGCSSVVYCSQKCQSIDWKRRHRSECSQARKDHVEERDSGNRYSHYSRAFHVKIVEATYNGSKDKIREGVEGTLFHHTYIVAVDLTTIEGQVDVIGFEREYRGEWLSRPATMFPQDPDLLNRCRSLGREFGSGAMGQDYRLAEGVFPCGPYSEIYLPVLLKKVGDRFEAVYSIPRRGLREKPKQSTSEGS</sequence>
<dbReference type="Pfam" id="PF01753">
    <property type="entry name" value="zf-MYND"/>
    <property type="match status" value="1"/>
</dbReference>
<dbReference type="SUPFAM" id="SSF144232">
    <property type="entry name" value="HIT/MYND zinc finger-like"/>
    <property type="match status" value="1"/>
</dbReference>
<accession>A0A4Y7SR94</accession>
<dbReference type="EMBL" id="QPFP01000068">
    <property type="protein sequence ID" value="TEB24312.1"/>
    <property type="molecule type" value="Genomic_DNA"/>
</dbReference>
<name>A0A4Y7SR94_COPMI</name>
<protein>
    <recommendedName>
        <fullName evidence="5">MYND-type domain-containing protein</fullName>
    </recommendedName>
</protein>
<dbReference type="Gene3D" id="6.10.140.2220">
    <property type="match status" value="1"/>
</dbReference>
<keyword evidence="7" id="KW-1185">Reference proteome</keyword>
<dbReference type="OrthoDB" id="5231159at2759"/>
<evidence type="ECO:0000256" key="4">
    <source>
        <dbReference type="PROSITE-ProRule" id="PRU00134"/>
    </source>
</evidence>